<keyword evidence="6" id="KW-0482">Metalloprotease</keyword>
<dbReference type="InterPro" id="IPR042089">
    <property type="entry name" value="Peptidase_M13_dom_2"/>
</dbReference>
<organism evidence="11 12">
    <name type="scientific">Branchiostoma floridae</name>
    <name type="common">Florida lancelet</name>
    <name type="synonym">Amphioxus</name>
    <dbReference type="NCBI Taxonomy" id="7739"/>
    <lineage>
        <taxon>Eukaryota</taxon>
        <taxon>Metazoa</taxon>
        <taxon>Chordata</taxon>
        <taxon>Cephalochordata</taxon>
        <taxon>Leptocardii</taxon>
        <taxon>Amphioxiformes</taxon>
        <taxon>Branchiostomatidae</taxon>
        <taxon>Branchiostoma</taxon>
    </lineage>
</organism>
<dbReference type="Gene3D" id="1.10.1380.10">
    <property type="entry name" value="Neutral endopeptidase , domain2"/>
    <property type="match status" value="1"/>
</dbReference>
<evidence type="ECO:0000256" key="6">
    <source>
        <dbReference type="ARBA" id="ARBA00023049"/>
    </source>
</evidence>
<keyword evidence="11" id="KW-1185">Reference proteome</keyword>
<keyword evidence="3" id="KW-0479">Metal-binding</keyword>
<evidence type="ECO:0000313" key="12">
    <source>
        <dbReference type="RefSeq" id="XP_035698165.1"/>
    </source>
</evidence>
<feature type="domain" description="Peptidase M13 C-terminal" evidence="9">
    <location>
        <begin position="547"/>
        <end position="751"/>
    </location>
</feature>
<dbReference type="CDD" id="cd08662">
    <property type="entry name" value="M13"/>
    <property type="match status" value="1"/>
</dbReference>
<dbReference type="Pfam" id="PF01431">
    <property type="entry name" value="Peptidase_M13"/>
    <property type="match status" value="1"/>
</dbReference>
<evidence type="ECO:0000259" key="10">
    <source>
        <dbReference type="Pfam" id="PF05649"/>
    </source>
</evidence>
<sequence length="752" mass="85224">MASSANHVNHADPHTEGSRQAKEVAVIVNHPDPAMPRALRPREAAVLVCLFMSLAVCVIFGVMLATRGGVHEIESASDGHVCLTADCITSAALLLASMDPTADPCHDFFQFSCGGWLQDNPIPPEQKQWGVDSKMWETNEKILRRLLETPTLRNSTESYERKAKDYFQSCMEKEAREQASGRPLLELMDQLGGWAAVGNWSEATWDFNDTFTKLHLDLKVDALFFLWVNFDDKDSSKYVFRIDQGGLGLPDRSYYISKESLKVVDAYRKLIARVVQLLGADPDSAQDSAQDVVNFETKLAELTVPESERTNVNALYNNVRIHELKTIAPMIDWESFFHAMVPDLPSARVVLYATDYLRHISQLISDTPARTLNNYLLWRVAASFVTDLSQPFRKALEDFNKVAEGTAGVTEEWRLCLQAVDEHMGMALGGMFVRDSFSKESKEKVKEIAVDIKKAFVFNLEKIDWMDEQTKASAVEKSNHMVEKIGYPDYILNDTLLDEKFTELRVGRDSFFQNRVSGMRHQVRQMLAKLERPVDRTLWTMPPHLVNAYYWPNTNEMVFPAGILQRSFYDSKFPMSMNFGGIGGVIAHELTHGFDDWGGNYDKEGNLRSWWSNSSWTNFTRASQCVIDLYSSYVIEGKQIDGRLTLGENIADIGGLKQAYYGYQIWKKVHQQGEPLLPGLNRTHEEVFFMSFAQSWCITQRPEALDVMLLVDPHAPPKYRVIGSVSQLAEFSEAFHCPVGSPMNPVHKCSVW</sequence>
<dbReference type="KEGG" id="bfo:118431155"/>
<feature type="domain" description="Peptidase M13 N-terminal" evidence="10">
    <location>
        <begin position="104"/>
        <end position="488"/>
    </location>
</feature>
<comment type="cofactor">
    <cofactor evidence="1">
        <name>Zn(2+)</name>
        <dbReference type="ChEBI" id="CHEBI:29105"/>
    </cofactor>
</comment>
<evidence type="ECO:0000256" key="2">
    <source>
        <dbReference type="ARBA" id="ARBA00022670"/>
    </source>
</evidence>
<dbReference type="InterPro" id="IPR000718">
    <property type="entry name" value="Peptidase_M13"/>
</dbReference>
<keyword evidence="5" id="KW-0862">Zinc</keyword>
<dbReference type="GO" id="GO:0004222">
    <property type="term" value="F:metalloendopeptidase activity"/>
    <property type="evidence" value="ECO:0000318"/>
    <property type="project" value="GO_Central"/>
</dbReference>
<feature type="compositionally biased region" description="Basic and acidic residues" evidence="7">
    <location>
        <begin position="9"/>
        <end position="20"/>
    </location>
</feature>
<keyword evidence="8" id="KW-0472">Membrane</keyword>
<dbReference type="GeneID" id="118431155"/>
<evidence type="ECO:0000256" key="3">
    <source>
        <dbReference type="ARBA" id="ARBA00022723"/>
    </source>
</evidence>
<dbReference type="GO" id="GO:0016485">
    <property type="term" value="P:protein processing"/>
    <property type="evidence" value="ECO:0000318"/>
    <property type="project" value="GO_Central"/>
</dbReference>
<evidence type="ECO:0000256" key="5">
    <source>
        <dbReference type="ARBA" id="ARBA00022833"/>
    </source>
</evidence>
<dbReference type="Gene3D" id="3.40.390.10">
    <property type="entry name" value="Collagenase (Catalytic Domain)"/>
    <property type="match status" value="1"/>
</dbReference>
<dbReference type="Pfam" id="PF05649">
    <property type="entry name" value="Peptidase_M13_N"/>
    <property type="match status" value="1"/>
</dbReference>
<proteinExistence type="predicted"/>
<dbReference type="PANTHER" id="PTHR11733">
    <property type="entry name" value="ZINC METALLOPROTEASE FAMILY M13 NEPRILYSIN-RELATED"/>
    <property type="match status" value="1"/>
</dbReference>
<dbReference type="GO" id="GO:0046872">
    <property type="term" value="F:metal ion binding"/>
    <property type="evidence" value="ECO:0007669"/>
    <property type="project" value="UniProtKB-KW"/>
</dbReference>
<dbReference type="PRINTS" id="PR00786">
    <property type="entry name" value="NEPRILYSIN"/>
</dbReference>
<dbReference type="Proteomes" id="UP000001554">
    <property type="component" value="Chromosome 14"/>
</dbReference>
<evidence type="ECO:0000256" key="7">
    <source>
        <dbReference type="SAM" id="MobiDB-lite"/>
    </source>
</evidence>
<evidence type="ECO:0000259" key="9">
    <source>
        <dbReference type="Pfam" id="PF01431"/>
    </source>
</evidence>
<evidence type="ECO:0000256" key="1">
    <source>
        <dbReference type="ARBA" id="ARBA00001947"/>
    </source>
</evidence>
<feature type="region of interest" description="Disordered" evidence="7">
    <location>
        <begin position="1"/>
        <end position="20"/>
    </location>
</feature>
<evidence type="ECO:0000313" key="11">
    <source>
        <dbReference type="Proteomes" id="UP000001554"/>
    </source>
</evidence>
<feature type="transmembrane region" description="Helical" evidence="8">
    <location>
        <begin position="44"/>
        <end position="65"/>
    </location>
</feature>
<dbReference type="GO" id="GO:0005886">
    <property type="term" value="C:plasma membrane"/>
    <property type="evidence" value="ECO:0000318"/>
    <property type="project" value="GO_Central"/>
</dbReference>
<dbReference type="InterPro" id="IPR008753">
    <property type="entry name" value="Peptidase_M13_N"/>
</dbReference>
<keyword evidence="8" id="KW-1133">Transmembrane helix</keyword>
<accession>A0A9J7NCJ3</accession>
<keyword evidence="4" id="KW-0378">Hydrolase</keyword>
<dbReference type="OrthoDB" id="6475849at2759"/>
<reference evidence="11" key="1">
    <citation type="journal article" date="2020" name="Nat. Ecol. Evol.">
        <title>Deeply conserved synteny resolves early events in vertebrate evolution.</title>
        <authorList>
            <person name="Simakov O."/>
            <person name="Marletaz F."/>
            <person name="Yue J.X."/>
            <person name="O'Connell B."/>
            <person name="Jenkins J."/>
            <person name="Brandt A."/>
            <person name="Calef R."/>
            <person name="Tung C.H."/>
            <person name="Huang T.K."/>
            <person name="Schmutz J."/>
            <person name="Satoh N."/>
            <person name="Yu J.K."/>
            <person name="Putnam N.H."/>
            <person name="Green R.E."/>
            <person name="Rokhsar D.S."/>
        </authorList>
    </citation>
    <scope>NUCLEOTIDE SEQUENCE [LARGE SCALE GENOMIC DNA]</scope>
    <source>
        <strain evidence="11">S238N-H82</strain>
    </source>
</reference>
<reference evidence="12" key="2">
    <citation type="submission" date="2025-08" db="UniProtKB">
        <authorList>
            <consortium name="RefSeq"/>
        </authorList>
    </citation>
    <scope>IDENTIFICATION</scope>
    <source>
        <strain evidence="12">S238N-H82</strain>
        <tissue evidence="12">Testes</tissue>
    </source>
</reference>
<keyword evidence="2" id="KW-0645">Protease</keyword>
<dbReference type="AlphaFoldDB" id="A0A9J7NCJ3"/>
<dbReference type="RefSeq" id="XP_035698165.1">
    <property type="nucleotide sequence ID" value="XM_035842272.1"/>
</dbReference>
<keyword evidence="8" id="KW-0812">Transmembrane</keyword>
<evidence type="ECO:0000256" key="8">
    <source>
        <dbReference type="SAM" id="Phobius"/>
    </source>
</evidence>
<gene>
    <name evidence="12" type="primary">LOC118431155</name>
</gene>
<dbReference type="OMA" id="QDFIVWQ"/>
<dbReference type="PANTHER" id="PTHR11733:SF195">
    <property type="entry name" value="ENDOTHELIN-CONVERTING ENZYME-LIKE 1"/>
    <property type="match status" value="1"/>
</dbReference>
<dbReference type="InterPro" id="IPR018497">
    <property type="entry name" value="Peptidase_M13_C"/>
</dbReference>
<dbReference type="InterPro" id="IPR024079">
    <property type="entry name" value="MetalloPept_cat_dom_sf"/>
</dbReference>
<dbReference type="PROSITE" id="PS51885">
    <property type="entry name" value="NEPRILYSIN"/>
    <property type="match status" value="1"/>
</dbReference>
<protein>
    <submittedName>
        <fullName evidence="12">Endothelin-converting enzyme homolog</fullName>
    </submittedName>
</protein>
<evidence type="ECO:0000256" key="4">
    <source>
        <dbReference type="ARBA" id="ARBA00022801"/>
    </source>
</evidence>
<dbReference type="SUPFAM" id="SSF55486">
    <property type="entry name" value="Metalloproteases ('zincins'), catalytic domain"/>
    <property type="match status" value="1"/>
</dbReference>
<name>A0A9J7NCJ3_BRAFL</name>